<dbReference type="Proteomes" id="UP000355283">
    <property type="component" value="Unassembled WGS sequence"/>
</dbReference>
<dbReference type="PROSITE" id="PS51203">
    <property type="entry name" value="CS"/>
    <property type="match status" value="1"/>
</dbReference>
<evidence type="ECO:0000313" key="4">
    <source>
        <dbReference type="Proteomes" id="UP000355283"/>
    </source>
</evidence>
<dbReference type="SUPFAM" id="SSF49764">
    <property type="entry name" value="HSP20-like chaperones"/>
    <property type="match status" value="1"/>
</dbReference>
<dbReference type="GO" id="GO:0051082">
    <property type="term" value="F:unfolded protein binding"/>
    <property type="evidence" value="ECO:0007669"/>
    <property type="project" value="TreeGrafter"/>
</dbReference>
<dbReference type="PANTHER" id="PTHR12356:SF18">
    <property type="entry name" value="NUDC DOMAIN-CONTAINING PROTEIN 2"/>
    <property type="match status" value="1"/>
</dbReference>
<feature type="compositionally biased region" description="Polar residues" evidence="1">
    <location>
        <begin position="22"/>
        <end position="34"/>
    </location>
</feature>
<dbReference type="Gene3D" id="2.60.40.790">
    <property type="match status" value="1"/>
</dbReference>
<keyword evidence="4" id="KW-1185">Reference proteome</keyword>
<feature type="region of interest" description="Disordered" evidence="1">
    <location>
        <begin position="1"/>
        <end position="54"/>
    </location>
</feature>
<dbReference type="AlphaFoldDB" id="A0A4D9DCE6"/>
<evidence type="ECO:0000256" key="1">
    <source>
        <dbReference type="SAM" id="MobiDB-lite"/>
    </source>
</evidence>
<dbReference type="Gene3D" id="1.20.5.740">
    <property type="entry name" value="Single helix bin"/>
    <property type="match status" value="1"/>
</dbReference>
<dbReference type="OrthoDB" id="515366at2759"/>
<dbReference type="Pfam" id="PF04969">
    <property type="entry name" value="CS"/>
    <property type="match status" value="1"/>
</dbReference>
<feature type="compositionally biased region" description="Polar residues" evidence="1">
    <location>
        <begin position="1"/>
        <end position="14"/>
    </location>
</feature>
<dbReference type="PANTHER" id="PTHR12356">
    <property type="entry name" value="NUCLEAR MOVEMENT PROTEIN NUDC"/>
    <property type="match status" value="1"/>
</dbReference>
<evidence type="ECO:0000313" key="3">
    <source>
        <dbReference type="EMBL" id="TFJ87763.1"/>
    </source>
</evidence>
<dbReference type="EMBL" id="SDOX01000005">
    <property type="protein sequence ID" value="TFJ87763.1"/>
    <property type="molecule type" value="Genomic_DNA"/>
</dbReference>
<dbReference type="InterPro" id="IPR008978">
    <property type="entry name" value="HSP20-like_chaperone"/>
</dbReference>
<feature type="compositionally biased region" description="Low complexity" evidence="1">
    <location>
        <begin position="36"/>
        <end position="49"/>
    </location>
</feature>
<comment type="caution">
    <text evidence="3">The sequence shown here is derived from an EMBL/GenBank/DDBJ whole genome shotgun (WGS) entry which is preliminary data.</text>
</comment>
<sequence length="214" mass="23349">MEEQNGVQRQSNSAHDPATPSLAPSSCSSWPRQHTSWESSTSESSSTTSYPTACSVITPKGKEGRLKFEYDGRTIYEWEQTLEDVSIYVTPPSGVKASMLRCTIASSHLTLGLKEAGHPFIDEATGGSVKAAESFWTLEDGELHVLLQKAKKGEVWPSALAGRGSLDPVTSESVRKQLMLERFQEENPGFDFSNAEFNGAVPDPETFLGGVKYI</sequence>
<dbReference type="InterPro" id="IPR007052">
    <property type="entry name" value="CS_dom"/>
</dbReference>
<name>A0A4D9DCE6_9STRA</name>
<proteinExistence type="predicted"/>
<dbReference type="InterPro" id="IPR037898">
    <property type="entry name" value="NudC_fam"/>
</dbReference>
<dbReference type="GO" id="GO:0006457">
    <property type="term" value="P:protein folding"/>
    <property type="evidence" value="ECO:0007669"/>
    <property type="project" value="TreeGrafter"/>
</dbReference>
<dbReference type="CDD" id="cd06467">
    <property type="entry name" value="p23_NUDC_like"/>
    <property type="match status" value="1"/>
</dbReference>
<evidence type="ECO:0000259" key="2">
    <source>
        <dbReference type="PROSITE" id="PS51203"/>
    </source>
</evidence>
<protein>
    <recommendedName>
        <fullName evidence="2">CS domain-containing protein</fullName>
    </recommendedName>
</protein>
<feature type="domain" description="CS" evidence="2">
    <location>
        <begin position="71"/>
        <end position="160"/>
    </location>
</feature>
<reference evidence="3 4" key="1">
    <citation type="submission" date="2019-01" db="EMBL/GenBank/DDBJ databases">
        <title>Nuclear Genome Assembly of the Microalgal Biofuel strain Nannochloropsis salina CCMP1776.</title>
        <authorList>
            <person name="Hovde B."/>
        </authorList>
    </citation>
    <scope>NUCLEOTIDE SEQUENCE [LARGE SCALE GENOMIC DNA]</scope>
    <source>
        <strain evidence="3 4">CCMP1776</strain>
    </source>
</reference>
<dbReference type="GO" id="GO:0005737">
    <property type="term" value="C:cytoplasm"/>
    <property type="evidence" value="ECO:0007669"/>
    <property type="project" value="TreeGrafter"/>
</dbReference>
<accession>A0A4D9DCE6</accession>
<organism evidence="3 4">
    <name type="scientific">Nannochloropsis salina CCMP1776</name>
    <dbReference type="NCBI Taxonomy" id="1027361"/>
    <lineage>
        <taxon>Eukaryota</taxon>
        <taxon>Sar</taxon>
        <taxon>Stramenopiles</taxon>
        <taxon>Ochrophyta</taxon>
        <taxon>Eustigmatophyceae</taxon>
        <taxon>Eustigmatales</taxon>
        <taxon>Monodopsidaceae</taxon>
        <taxon>Microchloropsis</taxon>
        <taxon>Microchloropsis salina</taxon>
    </lineage>
</organism>
<gene>
    <name evidence="3" type="ORF">NSK_001113</name>
</gene>